<feature type="region of interest" description="Disordered" evidence="1">
    <location>
        <begin position="126"/>
        <end position="230"/>
    </location>
</feature>
<protein>
    <recommendedName>
        <fullName evidence="2">BOD1/SHG1 domain-containing protein</fullName>
    </recommendedName>
</protein>
<dbReference type="Pfam" id="PF05205">
    <property type="entry name" value="COMPASS-Shg1"/>
    <property type="match status" value="1"/>
</dbReference>
<sequence>MNITNPTQLVAEFKKSGEFDRLRRELLAQFKNDESIGSFTARVQDIVQQRLDADAKLQYLGPDAVHTELMQEMDRFPLVERAVADLPALSDPAFSAGIRKAITSLLRLEAGPGQADEFVHAFCTGDESASEKEDAELEVDGDVDMDESDTGSAGSESHEEDEGNIIFNADTARQGEQVGTVGPPPDEMDMAQNERPMRSSVDMDPTESHKFMNGVSSDTVSENGEAQADG</sequence>
<dbReference type="AlphaFoldDB" id="A0A4V3XA94"/>
<organism evidence="3 4">
    <name type="scientific">Phellinidium pouzarii</name>
    <dbReference type="NCBI Taxonomy" id="167371"/>
    <lineage>
        <taxon>Eukaryota</taxon>
        <taxon>Fungi</taxon>
        <taxon>Dikarya</taxon>
        <taxon>Basidiomycota</taxon>
        <taxon>Agaricomycotina</taxon>
        <taxon>Agaricomycetes</taxon>
        <taxon>Hymenochaetales</taxon>
        <taxon>Hymenochaetaceae</taxon>
        <taxon>Phellinidium</taxon>
    </lineage>
</organism>
<accession>A0A4V3XA94</accession>
<feature type="compositionally biased region" description="Polar residues" evidence="1">
    <location>
        <begin position="214"/>
        <end position="224"/>
    </location>
</feature>
<comment type="caution">
    <text evidence="3">The sequence shown here is derived from an EMBL/GenBank/DDBJ whole genome shotgun (WGS) entry which is preliminary data.</text>
</comment>
<dbReference type="Proteomes" id="UP000308199">
    <property type="component" value="Unassembled WGS sequence"/>
</dbReference>
<dbReference type="EMBL" id="SGPK01000822">
    <property type="protein sequence ID" value="THG97192.1"/>
    <property type="molecule type" value="Genomic_DNA"/>
</dbReference>
<keyword evidence="4" id="KW-1185">Reference proteome</keyword>
<feature type="compositionally biased region" description="Acidic residues" evidence="1">
    <location>
        <begin position="133"/>
        <end position="149"/>
    </location>
</feature>
<name>A0A4V3XA94_9AGAM</name>
<dbReference type="OrthoDB" id="5579731at2759"/>
<proteinExistence type="predicted"/>
<evidence type="ECO:0000259" key="2">
    <source>
        <dbReference type="Pfam" id="PF05205"/>
    </source>
</evidence>
<dbReference type="InterPro" id="IPR055264">
    <property type="entry name" value="BOD1/SHG1_dom"/>
</dbReference>
<evidence type="ECO:0000256" key="1">
    <source>
        <dbReference type="SAM" id="MobiDB-lite"/>
    </source>
</evidence>
<feature type="domain" description="BOD1/SHG1" evidence="2">
    <location>
        <begin position="8"/>
        <end position="95"/>
    </location>
</feature>
<reference evidence="3 4" key="1">
    <citation type="submission" date="2019-02" db="EMBL/GenBank/DDBJ databases">
        <title>Genome sequencing of the rare red list fungi Phellinidium pouzarii.</title>
        <authorList>
            <person name="Buettner E."/>
            <person name="Kellner H."/>
        </authorList>
    </citation>
    <scope>NUCLEOTIDE SEQUENCE [LARGE SCALE GENOMIC DNA]</scope>
    <source>
        <strain evidence="3 4">DSM 108285</strain>
    </source>
</reference>
<evidence type="ECO:0000313" key="4">
    <source>
        <dbReference type="Proteomes" id="UP000308199"/>
    </source>
</evidence>
<gene>
    <name evidence="3" type="ORF">EW145_g7660</name>
</gene>
<evidence type="ECO:0000313" key="3">
    <source>
        <dbReference type="EMBL" id="THG97192.1"/>
    </source>
</evidence>